<dbReference type="EMBL" id="JBHTOQ010000057">
    <property type="protein sequence ID" value="MFD1483439.1"/>
    <property type="molecule type" value="Genomic_DNA"/>
</dbReference>
<gene>
    <name evidence="2" type="ORF">ACFQ5P_19270</name>
</gene>
<reference evidence="3" key="1">
    <citation type="journal article" date="2019" name="Int. J. Syst. Evol. Microbiol.">
        <title>The Global Catalogue of Microorganisms (GCM) 10K type strain sequencing project: providing services to taxonomists for standard genome sequencing and annotation.</title>
        <authorList>
            <consortium name="The Broad Institute Genomics Platform"/>
            <consortium name="The Broad Institute Genome Sequencing Center for Infectious Disease"/>
            <person name="Wu L."/>
            <person name="Ma J."/>
        </authorList>
    </citation>
    <scope>NUCLEOTIDE SEQUENCE [LARGE SCALE GENOMIC DNA]</scope>
    <source>
        <strain evidence="3">CCM 8875</strain>
    </source>
</reference>
<name>A0ABW4E3S6_9RHOB</name>
<accession>A0ABW4E3S6</accession>
<sequence length="101" mass="11468">MPKPRLPADLPGEMSTARPADPIARKAQIDARLQALSARTGLQTRKDHDRLTWILGRMVVEQMSHDPALQAWVRRDLPRHLTPRDQDRGLCQILFPDAAKD</sequence>
<feature type="region of interest" description="Disordered" evidence="1">
    <location>
        <begin position="1"/>
        <end position="20"/>
    </location>
</feature>
<comment type="caution">
    <text evidence="2">The sequence shown here is derived from an EMBL/GenBank/DDBJ whole genome shotgun (WGS) entry which is preliminary data.</text>
</comment>
<dbReference type="Proteomes" id="UP001597302">
    <property type="component" value="Unassembled WGS sequence"/>
</dbReference>
<evidence type="ECO:0000256" key="1">
    <source>
        <dbReference type="SAM" id="MobiDB-lite"/>
    </source>
</evidence>
<evidence type="ECO:0000313" key="3">
    <source>
        <dbReference type="Proteomes" id="UP001597302"/>
    </source>
</evidence>
<keyword evidence="3" id="KW-1185">Reference proteome</keyword>
<organism evidence="2 3">
    <name type="scientific">Paracoccus nototheniae</name>
    <dbReference type="NCBI Taxonomy" id="2489002"/>
    <lineage>
        <taxon>Bacteria</taxon>
        <taxon>Pseudomonadati</taxon>
        <taxon>Pseudomonadota</taxon>
        <taxon>Alphaproteobacteria</taxon>
        <taxon>Rhodobacterales</taxon>
        <taxon>Paracoccaceae</taxon>
        <taxon>Paracoccus</taxon>
    </lineage>
</organism>
<protein>
    <recommendedName>
        <fullName evidence="4">Mobilization protein C</fullName>
    </recommendedName>
</protein>
<evidence type="ECO:0008006" key="4">
    <source>
        <dbReference type="Google" id="ProtNLM"/>
    </source>
</evidence>
<proteinExistence type="predicted"/>
<evidence type="ECO:0000313" key="2">
    <source>
        <dbReference type="EMBL" id="MFD1483439.1"/>
    </source>
</evidence>
<dbReference type="RefSeq" id="WP_131576526.1">
    <property type="nucleotide sequence ID" value="NZ_CBCSAJ010000054.1"/>
</dbReference>